<gene>
    <name evidence="3" type="ORF">HP550_06695</name>
</gene>
<dbReference type="PANTHER" id="PTHR43788">
    <property type="entry name" value="DNA2/NAM7 HELICASE FAMILY MEMBER"/>
    <property type="match status" value="1"/>
</dbReference>
<protein>
    <submittedName>
        <fullName evidence="3">Relaxase domain-containing protein</fullName>
    </submittedName>
</protein>
<name>A0A7Y6A1H9_9CELL</name>
<comment type="caution">
    <text evidence="3">The sequence shown here is derived from an EMBL/GenBank/DDBJ whole genome shotgun (WGS) entry which is preliminary data.</text>
</comment>
<dbReference type="Pfam" id="PF13604">
    <property type="entry name" value="AAA_30"/>
    <property type="match status" value="1"/>
</dbReference>
<dbReference type="InterPro" id="IPR014862">
    <property type="entry name" value="TrwC"/>
</dbReference>
<feature type="compositionally biased region" description="Basic and acidic residues" evidence="1">
    <location>
        <begin position="292"/>
        <end position="302"/>
    </location>
</feature>
<dbReference type="NCBIfam" id="NF041492">
    <property type="entry name" value="MobF"/>
    <property type="match status" value="1"/>
</dbReference>
<keyword evidence="4" id="KW-1185">Reference proteome</keyword>
<dbReference type="SUPFAM" id="SSF55464">
    <property type="entry name" value="Origin of replication-binding domain, RBD-like"/>
    <property type="match status" value="1"/>
</dbReference>
<reference evidence="3 4" key="1">
    <citation type="submission" date="2020-05" db="EMBL/GenBank/DDBJ databases">
        <title>Genome Sequencing of Type Strains.</title>
        <authorList>
            <person name="Lemaire J.F."/>
            <person name="Inderbitzin P."/>
            <person name="Gregorio O.A."/>
            <person name="Collins S.B."/>
            <person name="Wespe N."/>
            <person name="Knight-Connoni V."/>
        </authorList>
    </citation>
    <scope>NUCLEOTIDE SEQUENCE [LARGE SCALE GENOMIC DNA]</scope>
    <source>
        <strain evidence="3 4">ATCC 25174</strain>
    </source>
</reference>
<evidence type="ECO:0000313" key="4">
    <source>
        <dbReference type="Proteomes" id="UP000565724"/>
    </source>
</evidence>
<dbReference type="EMBL" id="JABMCI010000056">
    <property type="protein sequence ID" value="NUU16937.1"/>
    <property type="molecule type" value="Genomic_DNA"/>
</dbReference>
<dbReference type="CDD" id="cd18809">
    <property type="entry name" value="SF1_C_RecD"/>
    <property type="match status" value="1"/>
</dbReference>
<feature type="compositionally biased region" description="Pro residues" evidence="1">
    <location>
        <begin position="919"/>
        <end position="937"/>
    </location>
</feature>
<dbReference type="Pfam" id="PF08751">
    <property type="entry name" value="TrwC"/>
    <property type="match status" value="1"/>
</dbReference>
<sequence>MSMHKLTVGDGYTYLTRHVAAGDAGLSPADSLTAYYEQTGNPAGRWLGRGLESLGAGDFEPRSVVAELAMTHLFRDGCDPVTGAPVGRPYRATAPGEGRHAVAGYDLTFTAPKSVSVVWGLADDSTRATLYDAHRAALASALEFVEHSVIRTRVGAAGCRQVKTRGMIAAAFDHWDSRAGDPNLHTHVVIANKVQGPDGVWRSLDGRTLHAATVTVSELYDALLADEVTRRLGTTWSPRDRGERRNPAFELDGVGEDLLADFSTRSEQIHCAQQRWTEEFAERRGRAPSRTETTRARQHLTRETRPPKVVRALCDLLADWANRARALTGLEPADLAARALTGGYGRPLHATDVGQEVRAAIVAQVLEDVSTRRSVWSTWNLGAAALRSSLALRMASAEDRLALTNGLVAAAGDACVRLDDNPEQTHRRVGEETFTSLELLQAERTLLDAAETDIPLGIHPLAERIADRHLAELSDDQRDAAKAVLLSTRSLDVLVGPAGSGKTTTLSALADGWRRMRGDVVGLAPSASAAATLSEALGARCETAAKWIYESIGDAAARRALAYQQARAALGDPDATYWDRNDANQRRGALVATQDQWRFRRGDLVVVDEASMADTRTLAALVDQAAAADAKVLLVGDHLQRGAVDAGGAFGMLARRGPTAELRTLWRFSHPWEARATLDLRHGDAAALDAYIQHGRVSHGTHDDMLDDALSAATDAEAQGRTVLLAAADRRTVNELNARARAERIRTGTVRTTGITLSDGLTGGVGDRIVTRRNNRRLRTNDGFVRNGVLWQITDVLPGGGLRVRPVGDPASGTLRLPAAYVAESVELGYATTTARSQGMTVGETHTVITAGMGREDLYVAVSRGRHLNRLYVATDRPDPDCLPSGEAATAREVLDRILATTHAEASATETWATHHPDAPQPPLPATRPQPVIPPLRPQMTPRPLTPSPSPVLDGSVLERW</sequence>
<feature type="region of interest" description="Disordered" evidence="1">
    <location>
        <begin position="280"/>
        <end position="302"/>
    </location>
</feature>
<dbReference type="InterPro" id="IPR027417">
    <property type="entry name" value="P-loop_NTPase"/>
</dbReference>
<dbReference type="SUPFAM" id="SSF52540">
    <property type="entry name" value="P-loop containing nucleoside triphosphate hydrolases"/>
    <property type="match status" value="2"/>
</dbReference>
<proteinExistence type="predicted"/>
<evidence type="ECO:0000256" key="1">
    <source>
        <dbReference type="SAM" id="MobiDB-lite"/>
    </source>
</evidence>
<dbReference type="AlphaFoldDB" id="A0A7Y6A1H9"/>
<dbReference type="Gene3D" id="3.40.50.300">
    <property type="entry name" value="P-loop containing nucleotide triphosphate hydrolases"/>
    <property type="match status" value="2"/>
</dbReference>
<feature type="domain" description="TrwC relaxase" evidence="2">
    <location>
        <begin position="9"/>
        <end position="326"/>
    </location>
</feature>
<feature type="region of interest" description="Disordered" evidence="1">
    <location>
        <begin position="905"/>
        <end position="961"/>
    </location>
</feature>
<dbReference type="Gene3D" id="2.30.30.940">
    <property type="match status" value="1"/>
</dbReference>
<evidence type="ECO:0000259" key="2">
    <source>
        <dbReference type="Pfam" id="PF08751"/>
    </source>
</evidence>
<dbReference type="InterPro" id="IPR050534">
    <property type="entry name" value="Coronavir_polyprotein_1ab"/>
</dbReference>
<organism evidence="3 4">
    <name type="scientific">Cellulomonas humilata</name>
    <dbReference type="NCBI Taxonomy" id="144055"/>
    <lineage>
        <taxon>Bacteria</taxon>
        <taxon>Bacillati</taxon>
        <taxon>Actinomycetota</taxon>
        <taxon>Actinomycetes</taxon>
        <taxon>Micrococcales</taxon>
        <taxon>Cellulomonadaceae</taxon>
        <taxon>Cellulomonas</taxon>
    </lineage>
</organism>
<accession>A0A7Y6A1H9</accession>
<dbReference type="Proteomes" id="UP000565724">
    <property type="component" value="Unassembled WGS sequence"/>
</dbReference>
<evidence type="ECO:0000313" key="3">
    <source>
        <dbReference type="EMBL" id="NUU16937.1"/>
    </source>
</evidence>